<keyword evidence="1" id="KW-0732">Signal</keyword>
<name>A0A1H0FBP3_9HYPH</name>
<keyword evidence="3" id="KW-1185">Reference proteome</keyword>
<dbReference type="AlphaFoldDB" id="A0A1H0FBP3"/>
<dbReference type="Proteomes" id="UP000198704">
    <property type="component" value="Unassembled WGS sequence"/>
</dbReference>
<evidence type="ECO:0000313" key="2">
    <source>
        <dbReference type="EMBL" id="SDN91976.1"/>
    </source>
</evidence>
<proteinExistence type="predicted"/>
<evidence type="ECO:0000256" key="1">
    <source>
        <dbReference type="SAM" id="SignalP"/>
    </source>
</evidence>
<dbReference type="STRING" id="582672.SAMN05216360_112196"/>
<organism evidence="2 3">
    <name type="scientific">Methylobacterium phyllostachyos</name>
    <dbReference type="NCBI Taxonomy" id="582672"/>
    <lineage>
        <taxon>Bacteria</taxon>
        <taxon>Pseudomonadati</taxon>
        <taxon>Pseudomonadota</taxon>
        <taxon>Alphaproteobacteria</taxon>
        <taxon>Hyphomicrobiales</taxon>
        <taxon>Methylobacteriaceae</taxon>
        <taxon>Methylobacterium</taxon>
    </lineage>
</organism>
<gene>
    <name evidence="2" type="ORF">SAMN05216360_112196</name>
</gene>
<feature type="signal peptide" evidence="1">
    <location>
        <begin position="1"/>
        <end position="25"/>
    </location>
</feature>
<feature type="chain" id="PRO_5011444396" evidence="1">
    <location>
        <begin position="26"/>
        <end position="65"/>
    </location>
</feature>
<sequence length="65" mass="7221">MGKVALLFCISIAAPLVLIPAPVSATPGMLNARGCHGHPRHCHPRAEWRTNRRGRPYVSGRFFRD</sequence>
<protein>
    <submittedName>
        <fullName evidence="2">Uncharacterized protein</fullName>
    </submittedName>
</protein>
<accession>A0A1H0FBP3</accession>
<reference evidence="3" key="1">
    <citation type="submission" date="2016-10" db="EMBL/GenBank/DDBJ databases">
        <authorList>
            <person name="Varghese N."/>
            <person name="Submissions S."/>
        </authorList>
    </citation>
    <scope>NUCLEOTIDE SEQUENCE [LARGE SCALE GENOMIC DNA]</scope>
    <source>
        <strain evidence="3">BL47</strain>
    </source>
</reference>
<evidence type="ECO:0000313" key="3">
    <source>
        <dbReference type="Proteomes" id="UP000198704"/>
    </source>
</evidence>
<dbReference type="EMBL" id="FNHS01000012">
    <property type="protein sequence ID" value="SDN91976.1"/>
    <property type="molecule type" value="Genomic_DNA"/>
</dbReference>